<accession>A0ABU8XLE0</accession>
<evidence type="ECO:0000313" key="12">
    <source>
        <dbReference type="EMBL" id="MEK0081879.1"/>
    </source>
</evidence>
<name>A0ABU8XLE0_9PROT</name>
<dbReference type="Gene3D" id="3.90.70.10">
    <property type="entry name" value="Cysteine proteinases"/>
    <property type="match status" value="1"/>
</dbReference>
<comment type="caution">
    <text evidence="12">The sequence shown here is derived from an EMBL/GenBank/DDBJ whole genome shotgun (WGS) entry which is preliminary data.</text>
</comment>
<dbReference type="CDD" id="cd18587">
    <property type="entry name" value="ABC_6TM_LapB_like"/>
    <property type="match status" value="1"/>
</dbReference>
<reference evidence="12 13" key="1">
    <citation type="submission" date="2024-01" db="EMBL/GenBank/DDBJ databases">
        <title>Multi-omics insights into the function and evolution of sodium benzoate biodegradation pathways in Benzoatithermus flavus gen. nov., sp. nov. from hot spring.</title>
        <authorList>
            <person name="Hu C.-J."/>
            <person name="Li W.-J."/>
        </authorList>
    </citation>
    <scope>NUCLEOTIDE SEQUENCE [LARGE SCALE GENOMIC DNA]</scope>
    <source>
        <strain evidence="12 13">SYSU G07066</strain>
    </source>
</reference>
<dbReference type="Gene3D" id="1.20.1560.10">
    <property type="entry name" value="ABC transporter type 1, transmembrane domain"/>
    <property type="match status" value="1"/>
</dbReference>
<dbReference type="Pfam" id="PF00005">
    <property type="entry name" value="ABC_tran"/>
    <property type="match status" value="1"/>
</dbReference>
<feature type="transmembrane region" description="Helical" evidence="8">
    <location>
        <begin position="327"/>
        <end position="347"/>
    </location>
</feature>
<keyword evidence="2 8" id="KW-0812">Transmembrane</keyword>
<dbReference type="InterPro" id="IPR003593">
    <property type="entry name" value="AAA+_ATPase"/>
</dbReference>
<evidence type="ECO:0000256" key="8">
    <source>
        <dbReference type="SAM" id="Phobius"/>
    </source>
</evidence>
<keyword evidence="7 8" id="KW-0472">Membrane</keyword>
<dbReference type="InterPro" id="IPR005074">
    <property type="entry name" value="Peptidase_C39"/>
</dbReference>
<dbReference type="InterPro" id="IPR036640">
    <property type="entry name" value="ABC1_TM_sf"/>
</dbReference>
<evidence type="ECO:0000256" key="5">
    <source>
        <dbReference type="ARBA" id="ARBA00022840"/>
    </source>
</evidence>
<proteinExistence type="predicted"/>
<dbReference type="PROSITE" id="PS50893">
    <property type="entry name" value="ABC_TRANSPORTER_2"/>
    <property type="match status" value="1"/>
</dbReference>
<organism evidence="12 13">
    <name type="scientific">Benzoatithermus flavus</name>
    <dbReference type="NCBI Taxonomy" id="3108223"/>
    <lineage>
        <taxon>Bacteria</taxon>
        <taxon>Pseudomonadati</taxon>
        <taxon>Pseudomonadota</taxon>
        <taxon>Alphaproteobacteria</taxon>
        <taxon>Geminicoccales</taxon>
        <taxon>Geminicoccaceae</taxon>
        <taxon>Benzoatithermus</taxon>
    </lineage>
</organism>
<comment type="subcellular location">
    <subcellularLocation>
        <location evidence="1">Cell membrane</location>
        <topology evidence="1">Multi-pass membrane protein</topology>
    </subcellularLocation>
</comment>
<dbReference type="InterPro" id="IPR011527">
    <property type="entry name" value="ABC1_TM_dom"/>
</dbReference>
<dbReference type="SMART" id="SM00382">
    <property type="entry name" value="AAA"/>
    <property type="match status" value="1"/>
</dbReference>
<dbReference type="EMBL" id="JBBLZC010000001">
    <property type="protein sequence ID" value="MEK0081879.1"/>
    <property type="molecule type" value="Genomic_DNA"/>
</dbReference>
<dbReference type="PROSITE" id="PS50929">
    <property type="entry name" value="ABC_TM1F"/>
    <property type="match status" value="1"/>
</dbReference>
<evidence type="ECO:0000256" key="3">
    <source>
        <dbReference type="ARBA" id="ARBA00022741"/>
    </source>
</evidence>
<dbReference type="Pfam" id="PF00664">
    <property type="entry name" value="ABC_membrane"/>
    <property type="match status" value="1"/>
</dbReference>
<evidence type="ECO:0000313" key="13">
    <source>
        <dbReference type="Proteomes" id="UP001375743"/>
    </source>
</evidence>
<sequence>MSNATTALAARVAEPAANEDDAASASWCPRADGSAVDDPLLDSLVALARLLDRPASAQALTAGLPLVQGRLTPELFPRAAARAGLSARLLRRPLEAIDPLALPCVLLLVGRQACVLLRLADDRALVVLPETGLGGMELPLPELAARYTGHAFFARPELARPARAGELQEERRGHWFWGTVLRQWPVYGEVALAAVLINLFALASPLFVMNVYDRVVPNNAIETLWVLAIGALIVFGFDFLLKVLRGYFVDVAGRASDMKLASAVFEQVMGLRLVAKPASAGVLANNLRELETIRDFFSSASITALVDLPFLLLFIAAIWLIGGRVAVVPATAVPLVLGAGLLLQLPLNRAVRTSLRQSAQKHGVLVEAINGLETIKSIGAEGRLQAAWERLVALSARSANVSRFFSTLTVHLTSLASNLVTVGVVIVGVYDIAAGRLTTGALVACSILSGRAMAPLAQVAGVLSRYHQAKGALDHLDAVMRLPVERPPERRFLHRPRLEGEIELKNVTFTYPGQKLPALVDVSFRVRRGERVGLIGRVGSGKTTIEKLILGLHEPDSGFVLVDGTELRQIDPADLRRNIGCVPQDVFLFQGTLRENIALGAPHADDAAILRAARIAGVDDFARRHPLGYDLPIGERGDTLSGGQRQAIAVARALLLDPPILVLDEPTSSMDNTAESRLKARLAEELAGRTLLLITHRVSLLSLVDRLIVLDGGRVVVDGPREQVLAMLAEAQAKGSR</sequence>
<evidence type="ECO:0000259" key="9">
    <source>
        <dbReference type="PROSITE" id="PS50893"/>
    </source>
</evidence>
<feature type="domain" description="ABC transporter" evidence="9">
    <location>
        <begin position="502"/>
        <end position="737"/>
    </location>
</feature>
<dbReference type="SUPFAM" id="SSF90123">
    <property type="entry name" value="ABC transporter transmembrane region"/>
    <property type="match status" value="1"/>
</dbReference>
<feature type="transmembrane region" description="Helical" evidence="8">
    <location>
        <begin position="224"/>
        <end position="244"/>
    </location>
</feature>
<keyword evidence="5" id="KW-0067">ATP-binding</keyword>
<evidence type="ECO:0000256" key="1">
    <source>
        <dbReference type="ARBA" id="ARBA00004651"/>
    </source>
</evidence>
<protein>
    <submittedName>
        <fullName evidence="12">Type I secretion system permease/ATPase</fullName>
    </submittedName>
</protein>
<evidence type="ECO:0000256" key="7">
    <source>
        <dbReference type="ARBA" id="ARBA00023136"/>
    </source>
</evidence>
<dbReference type="InterPro" id="IPR027417">
    <property type="entry name" value="P-loop_NTPase"/>
</dbReference>
<evidence type="ECO:0000259" key="11">
    <source>
        <dbReference type="PROSITE" id="PS50990"/>
    </source>
</evidence>
<dbReference type="InterPro" id="IPR003439">
    <property type="entry name" value="ABC_transporter-like_ATP-bd"/>
</dbReference>
<gene>
    <name evidence="12" type="ORF">U1T56_01845</name>
</gene>
<feature type="domain" description="Peptidase C39" evidence="11">
    <location>
        <begin position="30"/>
        <end position="154"/>
    </location>
</feature>
<dbReference type="PROSITE" id="PS00211">
    <property type="entry name" value="ABC_TRANSPORTER_1"/>
    <property type="match status" value="1"/>
</dbReference>
<dbReference type="InterPro" id="IPR017871">
    <property type="entry name" value="ABC_transporter-like_CS"/>
</dbReference>
<dbReference type="PROSITE" id="PS50990">
    <property type="entry name" value="PEPTIDASE_C39"/>
    <property type="match status" value="1"/>
</dbReference>
<dbReference type="InterPro" id="IPR017750">
    <property type="entry name" value="ATPase_T1SS"/>
</dbReference>
<feature type="transmembrane region" description="Helical" evidence="8">
    <location>
        <begin position="296"/>
        <end position="321"/>
    </location>
</feature>
<evidence type="ECO:0000256" key="4">
    <source>
        <dbReference type="ARBA" id="ARBA00022801"/>
    </source>
</evidence>
<evidence type="ECO:0000256" key="2">
    <source>
        <dbReference type="ARBA" id="ARBA00022692"/>
    </source>
</evidence>
<dbReference type="SUPFAM" id="SSF52540">
    <property type="entry name" value="P-loop containing nucleoside triphosphate hydrolases"/>
    <property type="match status" value="1"/>
</dbReference>
<evidence type="ECO:0000259" key="10">
    <source>
        <dbReference type="PROSITE" id="PS50929"/>
    </source>
</evidence>
<dbReference type="NCBIfam" id="TIGR03375">
    <property type="entry name" value="type_I_sec_LssB"/>
    <property type="match status" value="1"/>
</dbReference>
<dbReference type="CDD" id="cd02421">
    <property type="entry name" value="Peptidase_C39_likeD"/>
    <property type="match status" value="1"/>
</dbReference>
<dbReference type="Proteomes" id="UP001375743">
    <property type="component" value="Unassembled WGS sequence"/>
</dbReference>
<feature type="transmembrane region" description="Helical" evidence="8">
    <location>
        <begin position="190"/>
        <end position="212"/>
    </location>
</feature>
<dbReference type="RefSeq" id="WP_418157720.1">
    <property type="nucleotide sequence ID" value="NZ_JBBLZC010000001.1"/>
</dbReference>
<keyword evidence="3" id="KW-0547">Nucleotide-binding</keyword>
<keyword evidence="4" id="KW-0378">Hydrolase</keyword>
<dbReference type="PANTHER" id="PTHR43394">
    <property type="entry name" value="ATP-DEPENDENT PERMEASE MDL1, MITOCHONDRIAL"/>
    <property type="match status" value="1"/>
</dbReference>
<dbReference type="Gene3D" id="3.40.50.300">
    <property type="entry name" value="P-loop containing nucleotide triphosphate hydrolases"/>
    <property type="match status" value="1"/>
</dbReference>
<dbReference type="InterPro" id="IPR039421">
    <property type="entry name" value="Type_1_exporter"/>
</dbReference>
<keyword evidence="6 8" id="KW-1133">Transmembrane helix</keyword>
<evidence type="ECO:0000256" key="6">
    <source>
        <dbReference type="ARBA" id="ARBA00022989"/>
    </source>
</evidence>
<dbReference type="CDD" id="cd03245">
    <property type="entry name" value="ABCC_bacteriocin_exporters"/>
    <property type="match status" value="1"/>
</dbReference>
<feature type="domain" description="ABC transmembrane type-1" evidence="10">
    <location>
        <begin position="190"/>
        <end position="468"/>
    </location>
</feature>
<dbReference type="PANTHER" id="PTHR43394:SF1">
    <property type="entry name" value="ATP-BINDING CASSETTE SUB-FAMILY B MEMBER 10, MITOCHONDRIAL"/>
    <property type="match status" value="1"/>
</dbReference>
<keyword evidence="13" id="KW-1185">Reference proteome</keyword>